<evidence type="ECO:0000313" key="6">
    <source>
        <dbReference type="Proteomes" id="UP000368474"/>
    </source>
</evidence>
<accession>A0A5E4XRS1</accession>
<feature type="transmembrane region" description="Helical" evidence="4">
    <location>
        <begin position="288"/>
        <end position="314"/>
    </location>
</feature>
<sequence length="392" mass="40410">MKLPRTQAAALIVAHVVGMIDLVALPLWIGALMNRYGWNPAQAGFQVTVYLACAVLASAWLAPRSPRIRGRRAASLSYLVAAAAFGGLAVAPSFALVAALHVLAGAGVGCGLSLAHGAIARTGNPHRLFACAHLGLGLFGILFFALTPLTIEQFGPATLFRIFCCLCLAAAVVNAVTFPVARDRAAPASAASPSGHPLDKRCVWIIGGIVLMAVNQALVFSFVERIGVARGFAQSHVNAVLVACGFVNLFPPLAAALLQRRLRATTVAVAGPIAQMVLAMVISQSTDFAPYALATSCWVFAMIFTHTFLFGLLARLDPTGRANASTPAMLMSGSAIGPLLGGLLIVRFGFGALGVAAVVIGLGCVLLMLKVRDSDATFDAAGASAARSSGHG</sequence>
<keyword evidence="6" id="KW-1185">Reference proteome</keyword>
<dbReference type="Pfam" id="PF07690">
    <property type="entry name" value="MFS_1"/>
    <property type="match status" value="1"/>
</dbReference>
<evidence type="ECO:0000256" key="3">
    <source>
        <dbReference type="ARBA" id="ARBA00023136"/>
    </source>
</evidence>
<feature type="transmembrane region" description="Helical" evidence="4">
    <location>
        <begin position="235"/>
        <end position="257"/>
    </location>
</feature>
<dbReference type="AlphaFoldDB" id="A0A5E4XRS1"/>
<organism evidence="5 6">
    <name type="scientific">Pandoraea morbifera</name>
    <dbReference type="NCBI Taxonomy" id="2508300"/>
    <lineage>
        <taxon>Bacteria</taxon>
        <taxon>Pseudomonadati</taxon>
        <taxon>Pseudomonadota</taxon>
        <taxon>Betaproteobacteria</taxon>
        <taxon>Burkholderiales</taxon>
        <taxon>Burkholderiaceae</taxon>
        <taxon>Pandoraea</taxon>
    </lineage>
</organism>
<dbReference type="CDD" id="cd06174">
    <property type="entry name" value="MFS"/>
    <property type="match status" value="1"/>
</dbReference>
<keyword evidence="2 4" id="KW-1133">Transmembrane helix</keyword>
<gene>
    <name evidence="5" type="ORF">PMO31116_04005</name>
</gene>
<evidence type="ECO:0000256" key="1">
    <source>
        <dbReference type="ARBA" id="ARBA00022692"/>
    </source>
</evidence>
<dbReference type="Gene3D" id="1.20.1250.20">
    <property type="entry name" value="MFS general substrate transporter like domains"/>
    <property type="match status" value="1"/>
</dbReference>
<protein>
    <recommendedName>
        <fullName evidence="7">MFS transporter</fullName>
    </recommendedName>
</protein>
<evidence type="ECO:0000256" key="4">
    <source>
        <dbReference type="SAM" id="Phobius"/>
    </source>
</evidence>
<dbReference type="RefSeq" id="WP_174971509.1">
    <property type="nucleotide sequence ID" value="NZ_CABPSD010000014.1"/>
</dbReference>
<dbReference type="SUPFAM" id="SSF103473">
    <property type="entry name" value="MFS general substrate transporter"/>
    <property type="match status" value="1"/>
</dbReference>
<feature type="transmembrane region" description="Helical" evidence="4">
    <location>
        <begin position="73"/>
        <end position="91"/>
    </location>
</feature>
<evidence type="ECO:0008006" key="7">
    <source>
        <dbReference type="Google" id="ProtNLM"/>
    </source>
</evidence>
<feature type="transmembrane region" description="Helical" evidence="4">
    <location>
        <begin position="352"/>
        <end position="369"/>
    </location>
</feature>
<name>A0A5E4XRS1_9BURK</name>
<evidence type="ECO:0000313" key="5">
    <source>
        <dbReference type="EMBL" id="VVE38775.1"/>
    </source>
</evidence>
<keyword evidence="1 4" id="KW-0812">Transmembrane</keyword>
<feature type="transmembrane region" description="Helical" evidence="4">
    <location>
        <begin position="12"/>
        <end position="31"/>
    </location>
</feature>
<dbReference type="GO" id="GO:0022857">
    <property type="term" value="F:transmembrane transporter activity"/>
    <property type="evidence" value="ECO:0007669"/>
    <property type="project" value="InterPro"/>
</dbReference>
<evidence type="ECO:0000256" key="2">
    <source>
        <dbReference type="ARBA" id="ARBA00022989"/>
    </source>
</evidence>
<proteinExistence type="predicted"/>
<keyword evidence="3 4" id="KW-0472">Membrane</keyword>
<feature type="transmembrane region" description="Helical" evidence="4">
    <location>
        <begin position="159"/>
        <end position="181"/>
    </location>
</feature>
<feature type="transmembrane region" description="Helical" evidence="4">
    <location>
        <begin position="326"/>
        <end position="346"/>
    </location>
</feature>
<feature type="transmembrane region" description="Helical" evidence="4">
    <location>
        <begin position="43"/>
        <end position="61"/>
    </location>
</feature>
<dbReference type="InterPro" id="IPR011701">
    <property type="entry name" value="MFS"/>
</dbReference>
<feature type="transmembrane region" description="Helical" evidence="4">
    <location>
        <begin position="128"/>
        <end position="147"/>
    </location>
</feature>
<feature type="transmembrane region" description="Helical" evidence="4">
    <location>
        <begin position="97"/>
        <end position="116"/>
    </location>
</feature>
<feature type="transmembrane region" description="Helical" evidence="4">
    <location>
        <begin position="202"/>
        <end position="223"/>
    </location>
</feature>
<dbReference type="Proteomes" id="UP000368474">
    <property type="component" value="Unassembled WGS sequence"/>
</dbReference>
<feature type="transmembrane region" description="Helical" evidence="4">
    <location>
        <begin position="264"/>
        <end position="282"/>
    </location>
</feature>
<reference evidence="5 6" key="1">
    <citation type="submission" date="2019-08" db="EMBL/GenBank/DDBJ databases">
        <authorList>
            <person name="Peeters C."/>
        </authorList>
    </citation>
    <scope>NUCLEOTIDE SEQUENCE [LARGE SCALE GENOMIC DNA]</scope>
    <source>
        <strain evidence="5 6">LMG 31116</strain>
    </source>
</reference>
<dbReference type="InterPro" id="IPR036259">
    <property type="entry name" value="MFS_trans_sf"/>
</dbReference>
<dbReference type="EMBL" id="CABPSD010000014">
    <property type="protein sequence ID" value="VVE38775.1"/>
    <property type="molecule type" value="Genomic_DNA"/>
</dbReference>